<proteinExistence type="predicted"/>
<feature type="signal peptide" evidence="3">
    <location>
        <begin position="1"/>
        <end position="18"/>
    </location>
</feature>
<keyword evidence="3" id="KW-0732">Signal</keyword>
<dbReference type="OrthoDB" id="1274851at2"/>
<evidence type="ECO:0000256" key="2">
    <source>
        <dbReference type="SAM" id="Phobius"/>
    </source>
</evidence>
<sequence length="100" mass="10998">MKKIRYILFLLISFFSFAQSGPNPFADKESESAFNKPTATKDNETQVKDNAASLDSGGGNPSDPVPIDNYIPLLIITAVGIMVYHTSQRKNISAKKEPNH</sequence>
<dbReference type="AlphaFoldDB" id="A0A1N7J6Z0"/>
<evidence type="ECO:0000256" key="3">
    <source>
        <dbReference type="SAM" id="SignalP"/>
    </source>
</evidence>
<evidence type="ECO:0000313" key="4">
    <source>
        <dbReference type="EMBL" id="SIS45027.1"/>
    </source>
</evidence>
<evidence type="ECO:0000313" key="5">
    <source>
        <dbReference type="Proteomes" id="UP000185839"/>
    </source>
</evidence>
<keyword evidence="2" id="KW-0472">Membrane</keyword>
<dbReference type="Proteomes" id="UP000185839">
    <property type="component" value="Unassembled WGS sequence"/>
</dbReference>
<dbReference type="RefSeq" id="WP_076384424.1">
    <property type="nucleotide sequence ID" value="NZ_FTOI01000001.1"/>
</dbReference>
<feature type="transmembrane region" description="Helical" evidence="2">
    <location>
        <begin position="70"/>
        <end position="87"/>
    </location>
</feature>
<protein>
    <recommendedName>
        <fullName evidence="6">Signal peptidase</fullName>
    </recommendedName>
</protein>
<keyword evidence="2" id="KW-1133">Transmembrane helix</keyword>
<reference evidence="5" key="1">
    <citation type="submission" date="2017-01" db="EMBL/GenBank/DDBJ databases">
        <authorList>
            <person name="Varghese N."/>
            <person name="Submissions S."/>
        </authorList>
    </citation>
    <scope>NUCLEOTIDE SEQUENCE [LARGE SCALE GENOMIC DNA]</scope>
    <source>
        <strain evidence="5">DSM 23145</strain>
    </source>
</reference>
<evidence type="ECO:0000256" key="1">
    <source>
        <dbReference type="SAM" id="MobiDB-lite"/>
    </source>
</evidence>
<feature type="region of interest" description="Disordered" evidence="1">
    <location>
        <begin position="26"/>
        <end position="63"/>
    </location>
</feature>
<dbReference type="EMBL" id="FTOI01000001">
    <property type="protein sequence ID" value="SIS45027.1"/>
    <property type="molecule type" value="Genomic_DNA"/>
</dbReference>
<name>A0A1N7J6Z0_9FLAO</name>
<keyword evidence="5" id="KW-1185">Reference proteome</keyword>
<keyword evidence="2" id="KW-0812">Transmembrane</keyword>
<gene>
    <name evidence="4" type="ORF">SAMN05421789_101180</name>
</gene>
<organism evidence="4 5">
    <name type="scientific">Kaistella chaponensis</name>
    <dbReference type="NCBI Taxonomy" id="713588"/>
    <lineage>
        <taxon>Bacteria</taxon>
        <taxon>Pseudomonadati</taxon>
        <taxon>Bacteroidota</taxon>
        <taxon>Flavobacteriia</taxon>
        <taxon>Flavobacteriales</taxon>
        <taxon>Weeksellaceae</taxon>
        <taxon>Chryseobacterium group</taxon>
        <taxon>Kaistella</taxon>
    </lineage>
</organism>
<dbReference type="STRING" id="713588.SAMN05421789_101180"/>
<feature type="chain" id="PRO_5012591300" description="Signal peptidase" evidence="3">
    <location>
        <begin position="19"/>
        <end position="100"/>
    </location>
</feature>
<evidence type="ECO:0008006" key="6">
    <source>
        <dbReference type="Google" id="ProtNLM"/>
    </source>
</evidence>
<accession>A0A1N7J6Z0</accession>